<protein>
    <submittedName>
        <fullName evidence="8">Major facilitator superfamily domain-containing protein</fullName>
    </submittedName>
</protein>
<dbReference type="Pfam" id="PF07690">
    <property type="entry name" value="MFS_1"/>
    <property type="match status" value="1"/>
</dbReference>
<reference evidence="8 9" key="1">
    <citation type="submission" date="2024-03" db="EMBL/GenBank/DDBJ databases">
        <title>Genome-scale model development and genomic sequencing of the oleaginous clade Lipomyces.</title>
        <authorList>
            <consortium name="Lawrence Berkeley National Laboratory"/>
            <person name="Czajka J.J."/>
            <person name="Han Y."/>
            <person name="Kim J."/>
            <person name="Mondo S.J."/>
            <person name="Hofstad B.A."/>
            <person name="Robles A."/>
            <person name="Haridas S."/>
            <person name="Riley R."/>
            <person name="LaButti K."/>
            <person name="Pangilinan J."/>
            <person name="Andreopoulos W."/>
            <person name="Lipzen A."/>
            <person name="Yan J."/>
            <person name="Wang M."/>
            <person name="Ng V."/>
            <person name="Grigoriev I.V."/>
            <person name="Spatafora J.W."/>
            <person name="Magnuson J.K."/>
            <person name="Baker S.E."/>
            <person name="Pomraning K.R."/>
        </authorList>
    </citation>
    <scope>NUCLEOTIDE SEQUENCE [LARGE SCALE GENOMIC DNA]</scope>
    <source>
        <strain evidence="8 9">Phaff 52-87</strain>
    </source>
</reference>
<evidence type="ECO:0000313" key="8">
    <source>
        <dbReference type="EMBL" id="KAK7204877.1"/>
    </source>
</evidence>
<dbReference type="InterPro" id="IPR036259">
    <property type="entry name" value="MFS_trans_sf"/>
</dbReference>
<feature type="transmembrane region" description="Helical" evidence="6">
    <location>
        <begin position="469"/>
        <end position="489"/>
    </location>
</feature>
<name>A0ABR1F4U7_9ASCO</name>
<feature type="transmembrane region" description="Helical" evidence="6">
    <location>
        <begin position="69"/>
        <end position="88"/>
    </location>
</feature>
<dbReference type="InterPro" id="IPR020846">
    <property type="entry name" value="MFS_dom"/>
</dbReference>
<comment type="subcellular location">
    <subcellularLocation>
        <location evidence="1">Membrane</location>
        <topology evidence="1">Multi-pass membrane protein</topology>
    </subcellularLocation>
</comment>
<proteinExistence type="predicted"/>
<feature type="transmembrane region" description="Helical" evidence="6">
    <location>
        <begin position="203"/>
        <end position="225"/>
    </location>
</feature>
<feature type="transmembrane region" description="Helical" evidence="6">
    <location>
        <begin position="403"/>
        <end position="425"/>
    </location>
</feature>
<dbReference type="PANTHER" id="PTHR43791">
    <property type="entry name" value="PERMEASE-RELATED"/>
    <property type="match status" value="1"/>
</dbReference>
<organism evidence="8 9">
    <name type="scientific">Myxozyma melibiosi</name>
    <dbReference type="NCBI Taxonomy" id="54550"/>
    <lineage>
        <taxon>Eukaryota</taxon>
        <taxon>Fungi</taxon>
        <taxon>Dikarya</taxon>
        <taxon>Ascomycota</taxon>
        <taxon>Saccharomycotina</taxon>
        <taxon>Lipomycetes</taxon>
        <taxon>Lipomycetales</taxon>
        <taxon>Lipomycetaceae</taxon>
        <taxon>Myxozyma</taxon>
    </lineage>
</organism>
<keyword evidence="2" id="KW-0813">Transport</keyword>
<dbReference type="Gene3D" id="1.20.1250.20">
    <property type="entry name" value="MFS general substrate transporter like domains"/>
    <property type="match status" value="1"/>
</dbReference>
<keyword evidence="4 6" id="KW-1133">Transmembrane helix</keyword>
<dbReference type="SUPFAM" id="SSF103473">
    <property type="entry name" value="MFS general substrate transporter"/>
    <property type="match status" value="1"/>
</dbReference>
<evidence type="ECO:0000256" key="1">
    <source>
        <dbReference type="ARBA" id="ARBA00004141"/>
    </source>
</evidence>
<evidence type="ECO:0000313" key="9">
    <source>
        <dbReference type="Proteomes" id="UP001498771"/>
    </source>
</evidence>
<dbReference type="PANTHER" id="PTHR43791:SF4">
    <property type="entry name" value="PANTOTHENATE TRANSPORTER FEN2"/>
    <property type="match status" value="1"/>
</dbReference>
<gene>
    <name evidence="8" type="ORF">BZA70DRAFT_187328</name>
</gene>
<sequence length="527" mass="59525">MGLSDTLKISTTEKNAVAVDAVELDQYSGAESDDAQTAQTTAYTTDGKKTWRERLAWYDPGMDKREKMLLFKIDCLILTYTCIASFSLNLDINNVKNAYVSGMKEDLDLVGNELNYLTVINQAPYCVFMIPGTLLLTRFRPSVILPICEVGWGVFTVTCAFIHSLNELYAFRFMVGFFGAISYSGSIFIIGSWYKKSEVSRRLGLYAVSSPLGSMFSGYLQSAAYTNLNGTNGLEGWRWLFIICALITFPCAIWGAVAIPDQPRNTRCWFLTKEDRELANQRMESEGVQSVKTRFEWSTVIKCMTYWKWYLFVGAWCLLDQNEQGLTVPITLYLKAHSDRFSVPQINNIPTVVNAISVVATLIATWYADKTSKPFIPSVMVVVLFSVAQYMLLAWNISEKAKFFAWFISGVINAMQALLMTWASVETRSDPDERAFIVSSMNCLGNLLKTGTNIVCFPTVDAPRFKTGFLWMSITGTIMIVWIPVLQLFTMWEHRKVARLEGERVEDVENIEASQRESASELNMAEK</sequence>
<evidence type="ECO:0000256" key="3">
    <source>
        <dbReference type="ARBA" id="ARBA00022692"/>
    </source>
</evidence>
<feature type="transmembrane region" description="Helical" evidence="6">
    <location>
        <begin position="114"/>
        <end position="136"/>
    </location>
</feature>
<dbReference type="EMBL" id="JBBJBU010000007">
    <property type="protein sequence ID" value="KAK7204877.1"/>
    <property type="molecule type" value="Genomic_DNA"/>
</dbReference>
<dbReference type="Proteomes" id="UP001498771">
    <property type="component" value="Unassembled WGS sequence"/>
</dbReference>
<feature type="transmembrane region" description="Helical" evidence="6">
    <location>
        <begin position="169"/>
        <end position="191"/>
    </location>
</feature>
<feature type="transmembrane region" description="Helical" evidence="6">
    <location>
        <begin position="349"/>
        <end position="368"/>
    </location>
</feature>
<feature type="domain" description="Major facilitator superfamily (MFS) profile" evidence="7">
    <location>
        <begin position="77"/>
        <end position="527"/>
    </location>
</feature>
<dbReference type="RefSeq" id="XP_064767910.1">
    <property type="nucleotide sequence ID" value="XM_064909998.1"/>
</dbReference>
<dbReference type="PROSITE" id="PS50850">
    <property type="entry name" value="MFS"/>
    <property type="match status" value="1"/>
</dbReference>
<keyword evidence="5 6" id="KW-0472">Membrane</keyword>
<keyword evidence="3 6" id="KW-0812">Transmembrane</keyword>
<evidence type="ECO:0000256" key="5">
    <source>
        <dbReference type="ARBA" id="ARBA00023136"/>
    </source>
</evidence>
<evidence type="ECO:0000256" key="6">
    <source>
        <dbReference type="SAM" id="Phobius"/>
    </source>
</evidence>
<dbReference type="InterPro" id="IPR011701">
    <property type="entry name" value="MFS"/>
</dbReference>
<dbReference type="GeneID" id="90035510"/>
<feature type="transmembrane region" description="Helical" evidence="6">
    <location>
        <begin position="237"/>
        <end position="257"/>
    </location>
</feature>
<evidence type="ECO:0000256" key="4">
    <source>
        <dbReference type="ARBA" id="ARBA00022989"/>
    </source>
</evidence>
<evidence type="ECO:0000256" key="2">
    <source>
        <dbReference type="ARBA" id="ARBA00022448"/>
    </source>
</evidence>
<evidence type="ECO:0000259" key="7">
    <source>
        <dbReference type="PROSITE" id="PS50850"/>
    </source>
</evidence>
<comment type="caution">
    <text evidence="8">The sequence shown here is derived from an EMBL/GenBank/DDBJ whole genome shotgun (WGS) entry which is preliminary data.</text>
</comment>
<feature type="transmembrane region" description="Helical" evidence="6">
    <location>
        <begin position="374"/>
        <end position="396"/>
    </location>
</feature>
<keyword evidence="9" id="KW-1185">Reference proteome</keyword>
<feature type="transmembrane region" description="Helical" evidence="6">
    <location>
        <begin position="143"/>
        <end position="163"/>
    </location>
</feature>
<accession>A0ABR1F4U7</accession>